<name>A0A369VQL1_9SPHN</name>
<dbReference type="RefSeq" id="WP_114688423.1">
    <property type="nucleotide sequence ID" value="NZ_QQNB01000003.1"/>
</dbReference>
<evidence type="ECO:0000313" key="2">
    <source>
        <dbReference type="Proteomes" id="UP000253918"/>
    </source>
</evidence>
<keyword evidence="2" id="KW-1185">Reference proteome</keyword>
<accession>A0A369VQL1</accession>
<organism evidence="1 2">
    <name type="scientific">Sphingomonas aracearum</name>
    <dbReference type="NCBI Taxonomy" id="2283317"/>
    <lineage>
        <taxon>Bacteria</taxon>
        <taxon>Pseudomonadati</taxon>
        <taxon>Pseudomonadota</taxon>
        <taxon>Alphaproteobacteria</taxon>
        <taxon>Sphingomonadales</taxon>
        <taxon>Sphingomonadaceae</taxon>
        <taxon>Sphingomonas</taxon>
    </lineage>
</organism>
<dbReference type="EMBL" id="QQNB01000003">
    <property type="protein sequence ID" value="RDE04686.1"/>
    <property type="molecule type" value="Genomic_DNA"/>
</dbReference>
<dbReference type="NCBIfam" id="TIGR01634">
    <property type="entry name" value="tail_P2_I"/>
    <property type="match status" value="1"/>
</dbReference>
<sequence length="214" mass="23901">MADATSLLPPNATPLERSVELATARAAEIEANLASLWDPALCSTEILPWLAWSLAVDGWDASWTETMKRAAVAQSIELHRRKGTRASLRTVLDRFDRLLELVEWHQAQPRRDPHTFDVILPLDGKGGERSTARFAEAILTEVHRVKPLREHFQMVQQLTVASFIGIAGAARVASFARHEMAFTEDRSQPWAALLTDETGEPLQDDHNSFLDTTP</sequence>
<dbReference type="InterPro" id="IPR006521">
    <property type="entry name" value="Tail_protein_I"/>
</dbReference>
<dbReference type="AlphaFoldDB" id="A0A369VQL1"/>
<protein>
    <submittedName>
        <fullName evidence="1">Phage tail protein I</fullName>
    </submittedName>
</protein>
<dbReference type="Proteomes" id="UP000253918">
    <property type="component" value="Unassembled WGS sequence"/>
</dbReference>
<proteinExistence type="predicted"/>
<dbReference type="OrthoDB" id="90759at2"/>
<gene>
    <name evidence="1" type="ORF">DVW87_13940</name>
</gene>
<comment type="caution">
    <text evidence="1">The sequence shown here is derived from an EMBL/GenBank/DDBJ whole genome shotgun (WGS) entry which is preliminary data.</text>
</comment>
<reference evidence="1 2" key="1">
    <citation type="submission" date="2018-07" db="EMBL/GenBank/DDBJ databases">
        <title>a novel species of Sphingomonas isolated from the rhizosphere soil of Araceae plant.</title>
        <authorList>
            <person name="Zhiyong W."/>
            <person name="Qinglan Z."/>
            <person name="Zhiwei F."/>
            <person name="Ding X."/>
            <person name="Gejiao W."/>
            <person name="Shixue Z."/>
        </authorList>
    </citation>
    <scope>NUCLEOTIDE SEQUENCE [LARGE SCALE GENOMIC DNA]</scope>
    <source>
        <strain evidence="1 2">WZY 27</strain>
    </source>
</reference>
<dbReference type="Pfam" id="PF09684">
    <property type="entry name" value="Tail_P2_I"/>
    <property type="match status" value="1"/>
</dbReference>
<evidence type="ECO:0000313" key="1">
    <source>
        <dbReference type="EMBL" id="RDE04686.1"/>
    </source>
</evidence>